<dbReference type="PANTHER" id="PTHR48051:SF54">
    <property type="entry name" value="LEUCINE-RICH REPEAT-CONTAINING PROTEIN"/>
    <property type="match status" value="1"/>
</dbReference>
<dbReference type="InterPro" id="IPR032171">
    <property type="entry name" value="COR-A"/>
</dbReference>
<dbReference type="Gene3D" id="1.10.150.50">
    <property type="entry name" value="Transcription Factor, Ets-1"/>
    <property type="match status" value="1"/>
</dbReference>
<dbReference type="Gene3D" id="3.40.50.300">
    <property type="entry name" value="P-loop containing nucleotide triphosphate hydrolases"/>
    <property type="match status" value="1"/>
</dbReference>
<dbReference type="Pfam" id="PF08477">
    <property type="entry name" value="Roc"/>
    <property type="match status" value="1"/>
</dbReference>
<accession>A0A8K0A9N6</accession>
<dbReference type="SMART" id="SM00365">
    <property type="entry name" value="LRR_SD22"/>
    <property type="match status" value="4"/>
</dbReference>
<name>A0A8K0A9N6_BRALA</name>
<organism evidence="8 9">
    <name type="scientific">Branchiostoma lanceolatum</name>
    <name type="common">Common lancelet</name>
    <name type="synonym">Amphioxus lanceolatum</name>
    <dbReference type="NCBI Taxonomy" id="7740"/>
    <lineage>
        <taxon>Eukaryota</taxon>
        <taxon>Metazoa</taxon>
        <taxon>Chordata</taxon>
        <taxon>Cephalochordata</taxon>
        <taxon>Leptocardii</taxon>
        <taxon>Amphioxiformes</taxon>
        <taxon>Branchiostomatidae</taxon>
        <taxon>Branchiostoma</taxon>
    </lineage>
</organism>
<dbReference type="InterPro" id="IPR027417">
    <property type="entry name" value="P-loop_NTPase"/>
</dbReference>
<dbReference type="InterPro" id="IPR013761">
    <property type="entry name" value="SAM/pointed_sf"/>
</dbReference>
<dbReference type="SMART" id="SM00369">
    <property type="entry name" value="LRR_TYP"/>
    <property type="match status" value="8"/>
</dbReference>
<dbReference type="Pfam" id="PF23598">
    <property type="entry name" value="LRR_14"/>
    <property type="match status" value="1"/>
</dbReference>
<dbReference type="EMBL" id="OV696693">
    <property type="protein sequence ID" value="CAH1271592.1"/>
    <property type="molecule type" value="Genomic_DNA"/>
</dbReference>
<sequence length="1017" mass="114802">MARQIELQKKGLTKVPSHVLRAGNDLRELNMRQNQVSCLPDGFRKLTGLVNVKLWDNRFQIFPEQLLELVELEELDIGCNKLTEVPDNIEVLQKLKMLRLYKNKLQNLPDTFCNLRKLEMFYLGDNGFSSLPRDFGKLTNLADLWFGNNRFEDFPEQVLCLSNLKILNFSGNRLKKIPEDIYKLNKLENLYLDKNDLTSLPESICRMTSLTVLHLQDNRITALPMGFGSLVNIRKKADLRLKNNPLCQPPHEVCAGGIESIAAYQEELERSTATVVPQVKLTLVGTPLSGKTSLSNALIQQVSALTKEEDRTHGVQITPWPTEGDVKLLVYDFGGHPIYHMTHQLFLTKGSLHILTVDLASYRREAFPASVGKWVDILRARVPGTHVLLAGTHVDQIKDAEEIRLKCEDIETQLDQMQQNYVKDLDRQIRKIKKELQGSREESSNSSQDPYAKRLNELKDLKSNPLKFSRVYPLSSAEGLEGVDALRAEILRVLEDTSTFPDLRRVLPKTWADLETRLERLRNKNNFFSISWSACRMIAAEVGLTSETSMQTAVGYLHRKGVILHYGENEALCDHVFPDPVCIVEIFKGLFHYDTDSVFSVDNPRFEDMVCMDLDRVKTSLLQNGLLSRDVIRMLLSDSPMILQPDLVMDLLLEFGLCYPVPASPSTAAIFGTGQQYRFPSYLQSNPPKTYNEVWPPQIPENQDQIELGHILKGFCPPGLFERLCVRIHPHMTYREDWKDGAMAWKGADIQIMVQRTLRRSGDSGNENAPATQLASRFDVINPNDEIDIVLTTRAATTDVNRMWKALLPLQEELDNLLKEWPGLTHSSFVTCPHCIKNNAVGHRFRFPGQILQQHAPEEDRMVCPRSGGTAFFRTSLVCPLRAAEEADIEAPPTSGKSTGAVNNADVTGIGNIVVQTGDDCVVNVNIEHNIDITTETEDSEVQCMTVEDVKEFLQSLRLDEYTETFRQKGVDGAMLASLDDRALRTMGVRNPAHQQRILGAIAGLGVKTSYTVSPKR</sequence>
<dbReference type="InterPro" id="IPR003591">
    <property type="entry name" value="Leu-rich_rpt_typical-subtyp"/>
</dbReference>
<dbReference type="InterPro" id="IPR050216">
    <property type="entry name" value="LRR_domain-containing"/>
</dbReference>
<dbReference type="InterPro" id="IPR032675">
    <property type="entry name" value="LRR_dom_sf"/>
</dbReference>
<evidence type="ECO:0000256" key="6">
    <source>
        <dbReference type="SAM" id="Coils"/>
    </source>
</evidence>
<evidence type="ECO:0000256" key="4">
    <source>
        <dbReference type="ARBA" id="ARBA00029998"/>
    </source>
</evidence>
<dbReference type="PANTHER" id="PTHR48051">
    <property type="match status" value="1"/>
</dbReference>
<feature type="domain" description="SAM" evidence="7">
    <location>
        <begin position="942"/>
        <end position="1008"/>
    </location>
</feature>
<dbReference type="Proteomes" id="UP000838412">
    <property type="component" value="Chromosome 8"/>
</dbReference>
<dbReference type="SMART" id="SM00454">
    <property type="entry name" value="SAM"/>
    <property type="match status" value="1"/>
</dbReference>
<dbReference type="Gene3D" id="3.80.10.10">
    <property type="entry name" value="Ribonuclease Inhibitor"/>
    <property type="match status" value="1"/>
</dbReference>
<evidence type="ECO:0000256" key="3">
    <source>
        <dbReference type="ARBA" id="ARBA00029588"/>
    </source>
</evidence>
<dbReference type="GO" id="GO:0009966">
    <property type="term" value="P:regulation of signal transduction"/>
    <property type="evidence" value="ECO:0007669"/>
    <property type="project" value="UniProtKB-ARBA"/>
</dbReference>
<dbReference type="AlphaFoldDB" id="A0A8K0A9N6"/>
<evidence type="ECO:0000313" key="9">
    <source>
        <dbReference type="Proteomes" id="UP000838412"/>
    </source>
</evidence>
<gene>
    <name evidence="8" type="primary">MFHAS1</name>
    <name evidence="8" type="ORF">BLAG_LOCUS23570</name>
</gene>
<dbReference type="OrthoDB" id="676979at2759"/>
<dbReference type="Pfam" id="PF00536">
    <property type="entry name" value="SAM_1"/>
    <property type="match status" value="1"/>
</dbReference>
<feature type="coiled-coil region" evidence="6">
    <location>
        <begin position="400"/>
        <end position="442"/>
    </location>
</feature>
<proteinExistence type="predicted"/>
<protein>
    <recommendedName>
        <fullName evidence="3">Protein Sur-8 homolog</fullName>
    </recommendedName>
    <alternativeName>
        <fullName evidence="5">Protein soc-2 homolog</fullName>
    </alternativeName>
    <alternativeName>
        <fullName evidence="4">Protein sur-8 homolog</fullName>
    </alternativeName>
</protein>
<dbReference type="CDD" id="cd09487">
    <property type="entry name" value="SAM_superfamily"/>
    <property type="match status" value="1"/>
</dbReference>
<keyword evidence="1" id="KW-0433">Leucine-rich repeat</keyword>
<dbReference type="SUPFAM" id="SSF52058">
    <property type="entry name" value="L domain-like"/>
    <property type="match status" value="1"/>
</dbReference>
<dbReference type="SMART" id="SM00364">
    <property type="entry name" value="LRR_BAC"/>
    <property type="match status" value="6"/>
</dbReference>
<evidence type="ECO:0000259" key="7">
    <source>
        <dbReference type="SMART" id="SM00454"/>
    </source>
</evidence>
<evidence type="ECO:0000256" key="5">
    <source>
        <dbReference type="ARBA" id="ARBA00032455"/>
    </source>
</evidence>
<dbReference type="Gene3D" id="3.30.70.1390">
    <property type="entry name" value="ROC domain from the Parkinson's disease-associated leucine-rich repeat kinase 2"/>
    <property type="match status" value="1"/>
</dbReference>
<keyword evidence="9" id="KW-1185">Reference proteome</keyword>
<dbReference type="InterPro" id="IPR055414">
    <property type="entry name" value="LRR_R13L4/SHOC2-like"/>
</dbReference>
<dbReference type="InterPro" id="IPR001660">
    <property type="entry name" value="SAM"/>
</dbReference>
<dbReference type="InterPro" id="IPR036388">
    <property type="entry name" value="WH-like_DNA-bd_sf"/>
</dbReference>
<keyword evidence="2" id="KW-0677">Repeat</keyword>
<reference evidence="8" key="1">
    <citation type="submission" date="2022-01" db="EMBL/GenBank/DDBJ databases">
        <authorList>
            <person name="Braso-Vives M."/>
        </authorList>
    </citation>
    <scope>NUCLEOTIDE SEQUENCE</scope>
</reference>
<keyword evidence="6" id="KW-0175">Coiled coil</keyword>
<dbReference type="SUPFAM" id="SSF47769">
    <property type="entry name" value="SAM/Pointed domain"/>
    <property type="match status" value="1"/>
</dbReference>
<dbReference type="Pfam" id="PF16095">
    <property type="entry name" value="COR-A"/>
    <property type="match status" value="1"/>
</dbReference>
<evidence type="ECO:0000313" key="8">
    <source>
        <dbReference type="EMBL" id="CAH1271592.1"/>
    </source>
</evidence>
<dbReference type="Gene3D" id="1.10.10.10">
    <property type="entry name" value="Winged helix-like DNA-binding domain superfamily/Winged helix DNA-binding domain"/>
    <property type="match status" value="1"/>
</dbReference>
<dbReference type="SUPFAM" id="SSF52540">
    <property type="entry name" value="P-loop containing nucleoside triphosphate hydrolases"/>
    <property type="match status" value="1"/>
</dbReference>
<dbReference type="GO" id="GO:0005737">
    <property type="term" value="C:cytoplasm"/>
    <property type="evidence" value="ECO:0007669"/>
    <property type="project" value="TreeGrafter"/>
</dbReference>
<evidence type="ECO:0000256" key="2">
    <source>
        <dbReference type="ARBA" id="ARBA00022737"/>
    </source>
</evidence>
<evidence type="ECO:0000256" key="1">
    <source>
        <dbReference type="ARBA" id="ARBA00022614"/>
    </source>
</evidence>